<proteinExistence type="predicted"/>
<organism evidence="1">
    <name type="scientific">Anguilla anguilla</name>
    <name type="common">European freshwater eel</name>
    <name type="synonym">Muraena anguilla</name>
    <dbReference type="NCBI Taxonomy" id="7936"/>
    <lineage>
        <taxon>Eukaryota</taxon>
        <taxon>Metazoa</taxon>
        <taxon>Chordata</taxon>
        <taxon>Craniata</taxon>
        <taxon>Vertebrata</taxon>
        <taxon>Euteleostomi</taxon>
        <taxon>Actinopterygii</taxon>
        <taxon>Neopterygii</taxon>
        <taxon>Teleostei</taxon>
        <taxon>Anguilliformes</taxon>
        <taxon>Anguillidae</taxon>
        <taxon>Anguilla</taxon>
    </lineage>
</organism>
<name>A0A0E9X4R7_ANGAN</name>
<reference evidence="1" key="1">
    <citation type="submission" date="2014-11" db="EMBL/GenBank/DDBJ databases">
        <authorList>
            <person name="Amaro Gonzalez C."/>
        </authorList>
    </citation>
    <scope>NUCLEOTIDE SEQUENCE</scope>
</reference>
<dbReference type="EMBL" id="GBXM01011722">
    <property type="protein sequence ID" value="JAH96855.1"/>
    <property type="molecule type" value="Transcribed_RNA"/>
</dbReference>
<protein>
    <submittedName>
        <fullName evidence="1">Uncharacterized protein</fullName>
    </submittedName>
</protein>
<accession>A0A0E9X4R7</accession>
<dbReference type="AlphaFoldDB" id="A0A0E9X4R7"/>
<sequence>MSCPWWKISQASWLKGRRSPLRILPLSPLLLRTTPLLSQSGPRPLHPG</sequence>
<evidence type="ECO:0000313" key="1">
    <source>
        <dbReference type="EMBL" id="JAH96855.1"/>
    </source>
</evidence>
<reference evidence="1" key="2">
    <citation type="journal article" date="2015" name="Fish Shellfish Immunol.">
        <title>Early steps in the European eel (Anguilla anguilla)-Vibrio vulnificus interaction in the gills: Role of the RtxA13 toxin.</title>
        <authorList>
            <person name="Callol A."/>
            <person name="Pajuelo D."/>
            <person name="Ebbesson L."/>
            <person name="Teles M."/>
            <person name="MacKenzie S."/>
            <person name="Amaro C."/>
        </authorList>
    </citation>
    <scope>NUCLEOTIDE SEQUENCE</scope>
</reference>